<dbReference type="Proteomes" id="UP001140502">
    <property type="component" value="Unassembled WGS sequence"/>
</dbReference>
<sequence>MQRLFWRAMSTIPSQLKAVTNATGVSVIFLKTHSKEIIGRKGNDNKRNASDRTSGSESEKKRLKTRTGQQTSTLPIDEGGPKMSSPTTLAPEVIAQHVAGHLRTIMLLTLRIISIDGPVEVSSDKESVSGKTDDQLSRVASSRDDLGERSDISATSSYPGELAEGYQLQHLEDTVPDHDEIITWDDVCGKEDVRVDDILQPAVKQGAFQSWTNSKDERSLYEKDEQAPLDTEAYAIAWRAFERRLSKREQHLSQRAFQWVLCSHDSLSTPELSMAMLIDPNSDEVDELNGEAERLLRKGGIKDLCGSLLSLDPEHDIWGFKHHAAADYFTANHCDYSQACAFVGMACLKFLITDPCVANKTNCRSSAY</sequence>
<feature type="region of interest" description="Disordered" evidence="1">
    <location>
        <begin position="121"/>
        <end position="157"/>
    </location>
</feature>
<proteinExistence type="predicted"/>
<reference evidence="2" key="1">
    <citation type="submission" date="2022-10" db="EMBL/GenBank/DDBJ databases">
        <title>Tapping the CABI collections for fungal endophytes: first genome assemblies for Collariella, Neodidymelliopsis, Ascochyta clinopodiicola, Didymella pomorum, Didymosphaeria variabile, Neocosmospora piperis and Neocucurbitaria cava.</title>
        <authorList>
            <person name="Hill R."/>
        </authorList>
    </citation>
    <scope>NUCLEOTIDE SEQUENCE</scope>
    <source>
        <strain evidence="2">IMI 366586</strain>
    </source>
</reference>
<comment type="caution">
    <text evidence="2">The sequence shown here is derived from an EMBL/GenBank/DDBJ whole genome shotgun (WGS) entry which is preliminary data.</text>
</comment>
<keyword evidence="3" id="KW-1185">Reference proteome</keyword>
<feature type="compositionally biased region" description="Basic and acidic residues" evidence="1">
    <location>
        <begin position="39"/>
        <end position="50"/>
    </location>
</feature>
<accession>A0A9W8WK33</accession>
<gene>
    <name evidence="2" type="ORF">N0V84_002172</name>
</gene>
<dbReference type="AlphaFoldDB" id="A0A9W8WK33"/>
<name>A0A9W8WK33_9HYPO</name>
<feature type="region of interest" description="Disordered" evidence="1">
    <location>
        <begin position="39"/>
        <end position="87"/>
    </location>
</feature>
<dbReference type="OrthoDB" id="7464126at2759"/>
<feature type="compositionally biased region" description="Basic and acidic residues" evidence="1">
    <location>
        <begin position="122"/>
        <end position="151"/>
    </location>
</feature>
<evidence type="ECO:0000256" key="1">
    <source>
        <dbReference type="SAM" id="MobiDB-lite"/>
    </source>
</evidence>
<evidence type="ECO:0000313" key="2">
    <source>
        <dbReference type="EMBL" id="KAJ4327401.1"/>
    </source>
</evidence>
<organism evidence="2 3">
    <name type="scientific">Fusarium piperis</name>
    <dbReference type="NCBI Taxonomy" id="1435070"/>
    <lineage>
        <taxon>Eukaryota</taxon>
        <taxon>Fungi</taxon>
        <taxon>Dikarya</taxon>
        <taxon>Ascomycota</taxon>
        <taxon>Pezizomycotina</taxon>
        <taxon>Sordariomycetes</taxon>
        <taxon>Hypocreomycetidae</taxon>
        <taxon>Hypocreales</taxon>
        <taxon>Nectriaceae</taxon>
        <taxon>Fusarium</taxon>
        <taxon>Fusarium solani species complex</taxon>
    </lineage>
</organism>
<evidence type="ECO:0000313" key="3">
    <source>
        <dbReference type="Proteomes" id="UP001140502"/>
    </source>
</evidence>
<protein>
    <submittedName>
        <fullName evidence="2">Uncharacterized protein</fullName>
    </submittedName>
</protein>
<dbReference type="EMBL" id="JAPEUR010000025">
    <property type="protein sequence ID" value="KAJ4327401.1"/>
    <property type="molecule type" value="Genomic_DNA"/>
</dbReference>